<dbReference type="EMBL" id="LGUE01000004">
    <property type="protein sequence ID" value="KON85231.1"/>
    <property type="molecule type" value="Genomic_DNA"/>
</dbReference>
<keyword evidence="3" id="KW-0285">Flavoprotein</keyword>
<comment type="function">
    <text evidence="1">Nitronate monooxygenase that uses molecular oxygen to catalyze the oxidative denitrification of alkyl nitronates. Acts on propionate 3-nitronate (P3N), the presumed physiological substrate. Probably functions in the detoxification of P3N, a metabolic poison produced by plants and fungi as a defense mechanism.</text>
</comment>
<dbReference type="Pfam" id="PF03060">
    <property type="entry name" value="NMO"/>
    <property type="match status" value="1"/>
</dbReference>
<dbReference type="STRING" id="189381.GCA_900166615_00947"/>
<keyword evidence="5" id="KW-0560">Oxidoreductase</keyword>
<evidence type="ECO:0000313" key="7">
    <source>
        <dbReference type="Proteomes" id="UP000037405"/>
    </source>
</evidence>
<evidence type="ECO:0000256" key="2">
    <source>
        <dbReference type="ARBA" id="ARBA00013457"/>
    </source>
</evidence>
<reference evidence="7" key="1">
    <citation type="submission" date="2015-07" db="EMBL/GenBank/DDBJ databases">
        <title>Fjat-14235 jcm11544.</title>
        <authorList>
            <person name="Liu B."/>
            <person name="Wang J."/>
            <person name="Zhu Y."/>
            <person name="Liu G."/>
            <person name="Chen Q."/>
            <person name="Chen Z."/>
            <person name="Lan J."/>
            <person name="Che J."/>
            <person name="Ge C."/>
            <person name="Shi H."/>
            <person name="Pan Z."/>
            <person name="Liu X."/>
        </authorList>
    </citation>
    <scope>NUCLEOTIDE SEQUENCE [LARGE SCALE GENOMIC DNA]</scope>
    <source>
        <strain evidence="7">JCM 11544</strain>
    </source>
</reference>
<gene>
    <name evidence="6" type="ORF">AF331_14810</name>
</gene>
<keyword evidence="6" id="KW-0223">Dioxygenase</keyword>
<dbReference type="PATRIC" id="fig|189381.12.peg.3050"/>
<evidence type="ECO:0000313" key="6">
    <source>
        <dbReference type="EMBL" id="KON85231.1"/>
    </source>
</evidence>
<accession>A0A0M0G729</accession>
<dbReference type="PANTHER" id="PTHR32332">
    <property type="entry name" value="2-NITROPROPANE DIOXYGENASE"/>
    <property type="match status" value="1"/>
</dbReference>
<dbReference type="RefSeq" id="WP_053428827.1">
    <property type="nucleotide sequence ID" value="NZ_LGUE01000004.1"/>
</dbReference>
<evidence type="ECO:0000256" key="1">
    <source>
        <dbReference type="ARBA" id="ARBA00003535"/>
    </source>
</evidence>
<dbReference type="CDD" id="cd04730">
    <property type="entry name" value="NPD_like"/>
    <property type="match status" value="1"/>
</dbReference>
<evidence type="ECO:0000256" key="4">
    <source>
        <dbReference type="ARBA" id="ARBA00022643"/>
    </source>
</evidence>
<dbReference type="GO" id="GO:0051213">
    <property type="term" value="F:dioxygenase activity"/>
    <property type="evidence" value="ECO:0007669"/>
    <property type="project" value="UniProtKB-KW"/>
</dbReference>
<comment type="caution">
    <text evidence="6">The sequence shown here is derived from an EMBL/GenBank/DDBJ whole genome shotgun (WGS) entry which is preliminary data.</text>
</comment>
<organism evidence="6 7">
    <name type="scientific">Rossellomorea marisflavi</name>
    <dbReference type="NCBI Taxonomy" id="189381"/>
    <lineage>
        <taxon>Bacteria</taxon>
        <taxon>Bacillati</taxon>
        <taxon>Bacillota</taxon>
        <taxon>Bacilli</taxon>
        <taxon>Bacillales</taxon>
        <taxon>Bacillaceae</taxon>
        <taxon>Rossellomorea</taxon>
    </lineage>
</organism>
<dbReference type="InterPro" id="IPR013785">
    <property type="entry name" value="Aldolase_TIM"/>
</dbReference>
<dbReference type="Proteomes" id="UP000037405">
    <property type="component" value="Unassembled WGS sequence"/>
</dbReference>
<dbReference type="OrthoDB" id="9778912at2"/>
<dbReference type="SUPFAM" id="SSF51412">
    <property type="entry name" value="Inosine monophosphate dehydrogenase (IMPDH)"/>
    <property type="match status" value="1"/>
</dbReference>
<dbReference type="InterPro" id="IPR004136">
    <property type="entry name" value="NMO"/>
</dbReference>
<evidence type="ECO:0000256" key="5">
    <source>
        <dbReference type="ARBA" id="ARBA00023002"/>
    </source>
</evidence>
<dbReference type="Gene3D" id="3.20.20.70">
    <property type="entry name" value="Aldolase class I"/>
    <property type="match status" value="1"/>
</dbReference>
<sequence>MNRLTECLGIQHPIIQGGMGNISNARLAAAVSEAGALGTIGTGTMDVEEVGGIVRDLKMLTNRPFAMNIPITMTPDLKGMIEIAITEEVPVVSLSAGNPAPLIPVLHDHGIKVICVVASRKQARKAADAGADVLVAEGYEAAGINSHLETTTLALIPQLVDEVAVPVVAAGGIADGRGLAAMLALGASGVQMGTRFIATKEAPFHERYKETLLAANDHGTLIVGRSVGRVRRVLRSPYAEKVLDLEKQGMTLEQYAELTSEDNHRKGALEGKLDEGFINGGQVAGLIADVPTVKEVVDGMMTDASTVLRALSDTMKVE</sequence>
<dbReference type="AlphaFoldDB" id="A0A0M0G729"/>
<dbReference type="GO" id="GO:0018580">
    <property type="term" value="F:nitronate monooxygenase activity"/>
    <property type="evidence" value="ECO:0007669"/>
    <property type="project" value="InterPro"/>
</dbReference>
<protein>
    <recommendedName>
        <fullName evidence="2">Probable nitronate monooxygenase</fullName>
    </recommendedName>
</protein>
<keyword evidence="4" id="KW-0288">FMN</keyword>
<name>A0A0M0G729_9BACI</name>
<evidence type="ECO:0000256" key="3">
    <source>
        <dbReference type="ARBA" id="ARBA00022630"/>
    </source>
</evidence>
<keyword evidence="7" id="KW-1185">Reference proteome</keyword>
<dbReference type="PANTHER" id="PTHR32332:SF20">
    <property type="entry name" value="2-NITROPROPANE DIOXYGENASE-LIKE PROTEIN"/>
    <property type="match status" value="1"/>
</dbReference>
<proteinExistence type="predicted"/>